<proteinExistence type="inferred from homology"/>
<dbReference type="NCBIfam" id="TIGR03923">
    <property type="entry name" value="T7SS_EccE"/>
    <property type="match status" value="1"/>
</dbReference>
<evidence type="ECO:0000313" key="10">
    <source>
        <dbReference type="Proteomes" id="UP000478148"/>
    </source>
</evidence>
<evidence type="ECO:0000256" key="3">
    <source>
        <dbReference type="ARBA" id="ARBA00022475"/>
    </source>
</evidence>
<comment type="caution">
    <text evidence="9">The sequence shown here is derived from an EMBL/GenBank/DDBJ whole genome shotgun (WGS) entry which is preliminary data.</text>
</comment>
<evidence type="ECO:0000259" key="8">
    <source>
        <dbReference type="Pfam" id="PF11203"/>
    </source>
</evidence>
<keyword evidence="4" id="KW-0812">Transmembrane</keyword>
<feature type="region of interest" description="Disordered" evidence="7">
    <location>
        <begin position="72"/>
        <end position="93"/>
    </location>
</feature>
<dbReference type="InterPro" id="IPR050051">
    <property type="entry name" value="EccE_dom"/>
</dbReference>
<comment type="subcellular location">
    <subcellularLocation>
        <location evidence="1">Cell membrane</location>
    </subcellularLocation>
</comment>
<feature type="domain" description="Type VII secretion system protein EccE" evidence="8">
    <location>
        <begin position="302"/>
        <end position="394"/>
    </location>
</feature>
<evidence type="ECO:0000256" key="2">
    <source>
        <dbReference type="ARBA" id="ARBA00007759"/>
    </source>
</evidence>
<comment type="similarity">
    <text evidence="2">Belongs to the EccE family.</text>
</comment>
<dbReference type="EMBL" id="SAIY01000011">
    <property type="protein sequence ID" value="NGM15751.1"/>
    <property type="molecule type" value="Genomic_DNA"/>
</dbReference>
<protein>
    <submittedName>
        <fullName evidence="9">Type VII secretion protein EccE</fullName>
    </submittedName>
</protein>
<dbReference type="AlphaFoldDB" id="A0A6M1LC35"/>
<dbReference type="Pfam" id="PF11203">
    <property type="entry name" value="EccE"/>
    <property type="match status" value="1"/>
</dbReference>
<reference evidence="9 10" key="1">
    <citation type="submission" date="2020-02" db="EMBL/GenBank/DDBJ databases">
        <title>Draft Genome Sequence of Verrucosispora sp. Strain CWR15, Isolated from Gulf of Mexico Sponge.</title>
        <authorList>
            <person name="Kennedy S.J."/>
            <person name="Cella E."/>
            <person name="Azarian T."/>
            <person name="Baker B.J."/>
            <person name="Shaw L.N."/>
        </authorList>
    </citation>
    <scope>NUCLEOTIDE SEQUENCE [LARGE SCALE GENOMIC DNA]</scope>
    <source>
        <strain evidence="9 10">CWR15</strain>
    </source>
</reference>
<keyword evidence="3" id="KW-1003">Cell membrane</keyword>
<evidence type="ECO:0000256" key="4">
    <source>
        <dbReference type="ARBA" id="ARBA00022692"/>
    </source>
</evidence>
<evidence type="ECO:0000256" key="5">
    <source>
        <dbReference type="ARBA" id="ARBA00022989"/>
    </source>
</evidence>
<keyword evidence="6" id="KW-0472">Membrane</keyword>
<evidence type="ECO:0000256" key="1">
    <source>
        <dbReference type="ARBA" id="ARBA00004236"/>
    </source>
</evidence>
<dbReference type="Proteomes" id="UP000478148">
    <property type="component" value="Unassembled WGS sequence"/>
</dbReference>
<keyword evidence="10" id="KW-1185">Reference proteome</keyword>
<organism evidence="9 10">
    <name type="scientific">Verrucosispora sioxanthis</name>
    <dbReference type="NCBI Taxonomy" id="2499994"/>
    <lineage>
        <taxon>Bacteria</taxon>
        <taxon>Bacillati</taxon>
        <taxon>Actinomycetota</taxon>
        <taxon>Actinomycetes</taxon>
        <taxon>Micromonosporales</taxon>
        <taxon>Micromonosporaceae</taxon>
        <taxon>Micromonospora</taxon>
    </lineage>
</organism>
<sequence>MTHPGAAQPGEPGWQHHPRAAAPPPQQRPPQQGAVPAPTLGGTGPGHNWAAQRGQGRATVGTAYTSRAAAAAPATAAPAARAPESRVAPQAMAAPAGQPVAEVAAEDAAPVPVVRPHRRQPRVGGIHVAQLVAWQAGAAAVLAATPHGLPLTVAVAAVAVLVLAPTMVRRRGRWLHQWLAVWWAYRGRSRQLVDAGSDGPWQVLRHLESTVELDQVEIDDQPAVLLTHRGGLSAVLEVDPTEGALLMGAPQALPSPVALLPAADPATPVVTVQVLIQVTPAPRARAAAVDRAYRELTNGGVPASRQAWVVLHAPRTPDFHADRDLRPALTAAIRRTRRQLRQERATARLLNRDEVLAAVAQLTHLTGGAVGTDRPLAREGWRNWSVQGVPQSCHRLLAWPGRAWELDPLLRGLPAAAGVVSVSVARENDRPGDDDALVEVAFRLIGADPAALAAADQALDRAIRDHGGRLQRLDGEHAHGVAATLPLGGFLR</sequence>
<name>A0A6M1LC35_9ACTN</name>
<feature type="compositionally biased region" description="Low complexity" evidence="7">
    <location>
        <begin position="29"/>
        <end position="38"/>
    </location>
</feature>
<evidence type="ECO:0000313" key="9">
    <source>
        <dbReference type="EMBL" id="NGM15751.1"/>
    </source>
</evidence>
<dbReference type="RefSeq" id="WP_164449605.1">
    <property type="nucleotide sequence ID" value="NZ_SAIY01000011.1"/>
</dbReference>
<dbReference type="InterPro" id="IPR021368">
    <property type="entry name" value="T7SS_EccE"/>
</dbReference>
<accession>A0A6M1LC35</accession>
<dbReference type="GO" id="GO:0005886">
    <property type="term" value="C:plasma membrane"/>
    <property type="evidence" value="ECO:0007669"/>
    <property type="project" value="UniProtKB-SubCell"/>
</dbReference>
<keyword evidence="5" id="KW-1133">Transmembrane helix</keyword>
<feature type="region of interest" description="Disordered" evidence="7">
    <location>
        <begin position="1"/>
        <end position="60"/>
    </location>
</feature>
<evidence type="ECO:0000256" key="6">
    <source>
        <dbReference type="ARBA" id="ARBA00023136"/>
    </source>
</evidence>
<gene>
    <name evidence="9" type="primary">eccE</name>
    <name evidence="9" type="ORF">ENC19_25540</name>
</gene>
<evidence type="ECO:0000256" key="7">
    <source>
        <dbReference type="SAM" id="MobiDB-lite"/>
    </source>
</evidence>